<evidence type="ECO:0000256" key="1">
    <source>
        <dbReference type="ARBA" id="ARBA00004123"/>
    </source>
</evidence>
<accession>A0A8S1GSS6</accession>
<comment type="function">
    <text evidence="6">Component of the Mediator complex, a coactivator involved in the regulated transcription of nearly all RNA polymerase II-dependent genes. Mediator functions as a bridge to convey information from gene-specific regulatory proteins to the basal RNA polymerase II transcription machinery. Mediator is recruited to promoters by direct interactions with regulatory proteins and serves as a scaffold for the assembly of a functional pre-initiation complex with RNA polymerase II and the general transcription factors.</text>
</comment>
<dbReference type="InterPro" id="IPR003124">
    <property type="entry name" value="WH2_dom"/>
</dbReference>
<keyword evidence="6" id="KW-0804">Transcription</keyword>
<name>A0A8S1GSS6_9PELO</name>
<sequence length="489" mass="51808">MPPPPPPPPPPPAPPAPAPSAPPPASTARNALLSDIHKGARLKKTVTNDRSAPAVGNVKPSANGSTSSSAPNGGNAPKPSFGSSPGPGLGGLFANGMPMKPSDNKRRATTTNIVTGLAASTSSSPPPPPPPVPLPAENRKPSFGASKPNPPPPPPAQQAKPTLGGPSQTNREQFKTMRPIRQASDEKPTFLRRSGSSEEITGSSRIMRPGVPPPSRPNAPPPPPPPPPAQNNTPIKPTGIRPTPPAKAPSVIEDLSPPAPPPPPRFASKAPAPSSNFRSSPAISTAPPPFSVSAKPEKFHPLDRFSFMSLNQLPPPPPPGSNRMMPQEKKEDPQLVDRLESIVVIERKIDDLLKCAKDCLAELSREKQISKDNCNSFKKLLTQIESELSGHMQYLANVCVGSAHQGSTFASHQNIALAEMTGEQLHKDILDIAGTLKVKEPPTKLVETTIVITNEDDVTMEEPAAEQPQEAVQQPKEEEEKMEEDKEKD</sequence>
<proteinExistence type="inferred from homology"/>
<dbReference type="Pfam" id="PF02205">
    <property type="entry name" value="WH2"/>
    <property type="match status" value="1"/>
</dbReference>
<dbReference type="PANTHER" id="PTHR22890">
    <property type="entry name" value="MEDIATOR OF RNA POLYMERASE II TRANSCRIPTION SUBUNIT 11"/>
    <property type="match status" value="1"/>
</dbReference>
<evidence type="ECO:0000256" key="3">
    <source>
        <dbReference type="ARBA" id="ARBA00019621"/>
    </source>
</evidence>
<dbReference type="OrthoDB" id="5418434at2759"/>
<comment type="subcellular location">
    <subcellularLocation>
        <location evidence="1 6">Nucleus</location>
    </subcellularLocation>
</comment>
<comment type="similarity">
    <text evidence="2 6">Belongs to the Mediator complex subunit 11 family.</text>
</comment>
<dbReference type="EMBL" id="CAJGYM010000003">
    <property type="protein sequence ID" value="CAD6185862.1"/>
    <property type="molecule type" value="Genomic_DNA"/>
</dbReference>
<dbReference type="InterPro" id="IPR019404">
    <property type="entry name" value="Mediator_Med11"/>
</dbReference>
<gene>
    <name evidence="6" type="primary">MED11</name>
    <name evidence="9" type="ORF">CAUJ_LOCUS1781</name>
</gene>
<feature type="compositionally biased region" description="Pro residues" evidence="7">
    <location>
        <begin position="1"/>
        <end position="25"/>
    </location>
</feature>
<dbReference type="GO" id="GO:0003712">
    <property type="term" value="F:transcription coregulator activity"/>
    <property type="evidence" value="ECO:0007669"/>
    <property type="project" value="InterPro"/>
</dbReference>
<keyword evidence="6" id="KW-0010">Activator</keyword>
<evidence type="ECO:0000313" key="9">
    <source>
        <dbReference type="EMBL" id="CAD6185862.1"/>
    </source>
</evidence>
<dbReference type="Pfam" id="PF10280">
    <property type="entry name" value="Med11"/>
    <property type="match status" value="1"/>
</dbReference>
<keyword evidence="6" id="KW-0805">Transcription regulation</keyword>
<evidence type="ECO:0000256" key="7">
    <source>
        <dbReference type="SAM" id="MobiDB-lite"/>
    </source>
</evidence>
<protein>
    <recommendedName>
        <fullName evidence="3 6">Mediator of RNA polymerase II transcription subunit 11</fullName>
    </recommendedName>
    <alternativeName>
        <fullName evidence="5 6">Mediator complex subunit 11</fullName>
    </alternativeName>
</protein>
<organism evidence="9 10">
    <name type="scientific">Caenorhabditis auriculariae</name>
    <dbReference type="NCBI Taxonomy" id="2777116"/>
    <lineage>
        <taxon>Eukaryota</taxon>
        <taxon>Metazoa</taxon>
        <taxon>Ecdysozoa</taxon>
        <taxon>Nematoda</taxon>
        <taxon>Chromadorea</taxon>
        <taxon>Rhabditida</taxon>
        <taxon>Rhabditina</taxon>
        <taxon>Rhabditomorpha</taxon>
        <taxon>Rhabditoidea</taxon>
        <taxon>Rhabditidae</taxon>
        <taxon>Peloderinae</taxon>
        <taxon>Caenorhabditis</taxon>
    </lineage>
</organism>
<dbReference type="GO" id="GO:0016592">
    <property type="term" value="C:mediator complex"/>
    <property type="evidence" value="ECO:0007669"/>
    <property type="project" value="InterPro"/>
</dbReference>
<feature type="region of interest" description="Disordered" evidence="7">
    <location>
        <begin position="1"/>
        <end position="334"/>
    </location>
</feature>
<feature type="compositionally biased region" description="Pro residues" evidence="7">
    <location>
        <begin position="124"/>
        <end position="134"/>
    </location>
</feature>
<dbReference type="GO" id="GO:0003779">
    <property type="term" value="F:actin binding"/>
    <property type="evidence" value="ECO:0007669"/>
    <property type="project" value="InterPro"/>
</dbReference>
<comment type="caution">
    <text evidence="9">The sequence shown here is derived from an EMBL/GenBank/DDBJ whole genome shotgun (WGS) entry which is preliminary data.</text>
</comment>
<dbReference type="AlphaFoldDB" id="A0A8S1GSS6"/>
<feature type="compositionally biased region" description="Low complexity" evidence="7">
    <location>
        <begin position="465"/>
        <end position="474"/>
    </location>
</feature>
<keyword evidence="10" id="KW-1185">Reference proteome</keyword>
<feature type="compositionally biased region" description="Acidic residues" evidence="7">
    <location>
        <begin position="454"/>
        <end position="464"/>
    </location>
</feature>
<evidence type="ECO:0000259" key="8">
    <source>
        <dbReference type="PROSITE" id="PS51082"/>
    </source>
</evidence>
<feature type="compositionally biased region" description="Pro residues" evidence="7">
    <location>
        <begin position="210"/>
        <end position="229"/>
    </location>
</feature>
<dbReference type="GO" id="GO:0006357">
    <property type="term" value="P:regulation of transcription by RNA polymerase II"/>
    <property type="evidence" value="ECO:0007669"/>
    <property type="project" value="InterPro"/>
</dbReference>
<dbReference type="PROSITE" id="PS51082">
    <property type="entry name" value="WH2"/>
    <property type="match status" value="1"/>
</dbReference>
<feature type="compositionally biased region" description="Low complexity" evidence="7">
    <location>
        <begin position="266"/>
        <end position="275"/>
    </location>
</feature>
<reference evidence="9" key="1">
    <citation type="submission" date="2020-10" db="EMBL/GenBank/DDBJ databases">
        <authorList>
            <person name="Kikuchi T."/>
        </authorList>
    </citation>
    <scope>NUCLEOTIDE SEQUENCE</scope>
    <source>
        <strain evidence="9">NKZ352</strain>
    </source>
</reference>
<keyword evidence="4 6" id="KW-0539">Nucleus</keyword>
<evidence type="ECO:0000313" key="10">
    <source>
        <dbReference type="Proteomes" id="UP000835052"/>
    </source>
</evidence>
<evidence type="ECO:0000256" key="4">
    <source>
        <dbReference type="ARBA" id="ARBA00023242"/>
    </source>
</evidence>
<dbReference type="SMART" id="SM00246">
    <property type="entry name" value="WH2"/>
    <property type="match status" value="1"/>
</dbReference>
<evidence type="ECO:0000256" key="2">
    <source>
        <dbReference type="ARBA" id="ARBA00008186"/>
    </source>
</evidence>
<evidence type="ECO:0000256" key="5">
    <source>
        <dbReference type="ARBA" id="ARBA00032011"/>
    </source>
</evidence>
<feature type="compositionally biased region" description="Polar residues" evidence="7">
    <location>
        <begin position="60"/>
        <end position="72"/>
    </location>
</feature>
<feature type="compositionally biased region" description="Basic and acidic residues" evidence="7">
    <location>
        <begin position="475"/>
        <end position="489"/>
    </location>
</feature>
<evidence type="ECO:0000256" key="6">
    <source>
        <dbReference type="RuleBase" id="RU364147"/>
    </source>
</evidence>
<feature type="region of interest" description="Disordered" evidence="7">
    <location>
        <begin position="454"/>
        <end position="489"/>
    </location>
</feature>
<dbReference type="Proteomes" id="UP000835052">
    <property type="component" value="Unassembled WGS sequence"/>
</dbReference>
<dbReference type="Gene3D" id="1.10.287.3490">
    <property type="match status" value="1"/>
</dbReference>
<dbReference type="CDD" id="cd22076">
    <property type="entry name" value="WH2_WAS_WASL-1"/>
    <property type="match status" value="1"/>
</dbReference>
<comment type="subunit">
    <text evidence="6">Component of the Mediator complex.</text>
</comment>
<feature type="domain" description="WH2" evidence="8">
    <location>
        <begin position="28"/>
        <end position="45"/>
    </location>
</feature>